<dbReference type="Proteomes" id="UP000245489">
    <property type="component" value="Unassembled WGS sequence"/>
</dbReference>
<sequence length="684" mass="79068">MRQFLNCILLFIFLYASSCQGELLPFGSEEPLILEPTPYFDSQMLNQLCEINYFEVSLYSASTYSGGLQSNPIFQAMEEWNSAQSNVHFTFQKELNKCNLLFQSYNFPPPQKNTDEFGLIRIDGNIQNPSYTYPTNKINILTKNSSIIFIPNNLFSALITNKQAKRELMYRVGRYLGLPDSKDRSSYMYPYLVKDDTDGKITEEDIRNLKKLHPTECGKATVSINSTTINSDGIANFSIKYDNQNSKIKPLSCGIIISEDSTDLSLERNPFYIFNKPNTDNTIFTGKVESLNALTKYYARAFSVDVNGIIFSDKFISFKTPNQDHDKWVQIALPQSIENNSFIPFVYNGKIYLNVTRPYFKVSNLISLDLNSQQLLSESFTNSLSDNYFSPGIYSIISFCLNGYLYQYSYTKEYNTPGFVDKFVRISLTTLKTDVLMTPDRVTFLGKVVPTIFSDGESIYMTSGNIENKKNYFFKYTPQNNSWKTLSYTPTNFNYSLNHYRVIPTRKNNQLFFLPYEKIPATVFDINSNTWFEYDKTFSNTETLLPDNLLSISSFYYSRGYESTHISFQNKMISLLFDLPNVQYIPNGNNSLYLNEYFPNIFKAIESNIYNFDRQVLLSFDLNNNSCKALKPLPRQISRNFLSKPVNTPGFFMFSDDKFIYAGFAEYVDNVSNYQIKTIWKYIP</sequence>
<gene>
    <name evidence="2" type="ORF">LV89_02118</name>
</gene>
<reference evidence="2 3" key="1">
    <citation type="submission" date="2018-05" db="EMBL/GenBank/DDBJ databases">
        <title>Genomic Encyclopedia of Archaeal and Bacterial Type Strains, Phase II (KMG-II): from individual species to whole genera.</title>
        <authorList>
            <person name="Goeker M."/>
        </authorList>
    </citation>
    <scope>NUCLEOTIDE SEQUENCE [LARGE SCALE GENOMIC DNA]</scope>
    <source>
        <strain evidence="2 3">DSM 22214</strain>
    </source>
</reference>
<dbReference type="GO" id="GO:0008237">
    <property type="term" value="F:metallopeptidase activity"/>
    <property type="evidence" value="ECO:0007669"/>
    <property type="project" value="InterPro"/>
</dbReference>
<dbReference type="AlphaFoldDB" id="A0A316E8V3"/>
<organism evidence="2 3">
    <name type="scientific">Arcicella aurantiaca</name>
    <dbReference type="NCBI Taxonomy" id="591202"/>
    <lineage>
        <taxon>Bacteria</taxon>
        <taxon>Pseudomonadati</taxon>
        <taxon>Bacteroidota</taxon>
        <taxon>Cytophagia</taxon>
        <taxon>Cytophagales</taxon>
        <taxon>Flectobacillaceae</taxon>
        <taxon>Arcicella</taxon>
    </lineage>
</organism>
<comment type="caution">
    <text evidence="2">The sequence shown here is derived from an EMBL/GenBank/DDBJ whole genome shotgun (WGS) entry which is preliminary data.</text>
</comment>
<dbReference type="InterPro" id="IPR024079">
    <property type="entry name" value="MetalloPept_cat_dom_sf"/>
</dbReference>
<evidence type="ECO:0000313" key="3">
    <source>
        <dbReference type="Proteomes" id="UP000245489"/>
    </source>
</evidence>
<dbReference type="RefSeq" id="WP_109742857.1">
    <property type="nucleotide sequence ID" value="NZ_QGGO01000009.1"/>
</dbReference>
<dbReference type="Gene3D" id="3.40.390.10">
    <property type="entry name" value="Collagenase (Catalytic Domain)"/>
    <property type="match status" value="1"/>
</dbReference>
<proteinExistence type="predicted"/>
<dbReference type="OrthoDB" id="9773938at2"/>
<protein>
    <submittedName>
        <fullName evidence="2">Uncharacterized protein</fullName>
    </submittedName>
</protein>
<keyword evidence="3" id="KW-1185">Reference proteome</keyword>
<feature type="chain" id="PRO_5016402990" evidence="1">
    <location>
        <begin position="22"/>
        <end position="684"/>
    </location>
</feature>
<name>A0A316E8V3_9BACT</name>
<evidence type="ECO:0000256" key="1">
    <source>
        <dbReference type="SAM" id="SignalP"/>
    </source>
</evidence>
<dbReference type="EMBL" id="QGGO01000009">
    <property type="protein sequence ID" value="PWK26912.1"/>
    <property type="molecule type" value="Genomic_DNA"/>
</dbReference>
<keyword evidence="1" id="KW-0732">Signal</keyword>
<accession>A0A316E8V3</accession>
<feature type="signal peptide" evidence="1">
    <location>
        <begin position="1"/>
        <end position="21"/>
    </location>
</feature>
<evidence type="ECO:0000313" key="2">
    <source>
        <dbReference type="EMBL" id="PWK26912.1"/>
    </source>
</evidence>